<evidence type="ECO:0000313" key="2">
    <source>
        <dbReference type="Proteomes" id="UP000177117"/>
    </source>
</evidence>
<dbReference type="Proteomes" id="UP000177117">
    <property type="component" value="Unassembled WGS sequence"/>
</dbReference>
<reference evidence="1 2" key="1">
    <citation type="journal article" date="2016" name="Nat. Commun.">
        <title>Thousands of microbial genomes shed light on interconnected biogeochemical processes in an aquifer system.</title>
        <authorList>
            <person name="Anantharaman K."/>
            <person name="Brown C.T."/>
            <person name="Hug L.A."/>
            <person name="Sharon I."/>
            <person name="Castelle C.J."/>
            <person name="Probst A.J."/>
            <person name="Thomas B.C."/>
            <person name="Singh A."/>
            <person name="Wilkins M.J."/>
            <person name="Karaoz U."/>
            <person name="Brodie E.L."/>
            <person name="Williams K.H."/>
            <person name="Hubbard S.S."/>
            <person name="Banfield J.F."/>
        </authorList>
    </citation>
    <scope>NUCLEOTIDE SEQUENCE [LARGE SCALE GENOMIC DNA]</scope>
</reference>
<protein>
    <submittedName>
        <fullName evidence="1">Uncharacterized protein</fullName>
    </submittedName>
</protein>
<comment type="caution">
    <text evidence="1">The sequence shown here is derived from an EMBL/GenBank/DDBJ whole genome shotgun (WGS) entry which is preliminary data.</text>
</comment>
<organism evidence="1 2">
    <name type="scientific">Candidatus Yanofskybacteria bacterium RIFCSPHIGHO2_01_FULL_41_53</name>
    <dbReference type="NCBI Taxonomy" id="1802663"/>
    <lineage>
        <taxon>Bacteria</taxon>
        <taxon>Candidatus Yanofskyibacteriota</taxon>
    </lineage>
</organism>
<name>A0A1F8EN85_9BACT</name>
<dbReference type="EMBL" id="MGJD01000004">
    <property type="protein sequence ID" value="OGN01509.1"/>
    <property type="molecule type" value="Genomic_DNA"/>
</dbReference>
<dbReference type="AlphaFoldDB" id="A0A1F8EN85"/>
<accession>A0A1F8EN85</accession>
<sequence>MIRGEYKKILWEMFDALGFFESEREKALEGFKKKFASQLLMEIRDCMSDEQREWIVKVATSKQYNKNDPKVAELQKVIDSFYPKEKMDEVSRKVFKKILESYVSFMSQKVDSEKSEKLNKILNNL</sequence>
<evidence type="ECO:0000313" key="1">
    <source>
        <dbReference type="EMBL" id="OGN01509.1"/>
    </source>
</evidence>
<gene>
    <name evidence="1" type="ORF">A2650_02685</name>
</gene>
<proteinExistence type="predicted"/>